<sequence length="369" mass="42549">MSDLEVQQLSAKKKRSSHQQEEEEGEEQQPSAKKKRIDTTMSDLPREILPIIFRKLTDHDMLVCAKVYVTWEYEVRSILPQYLLLTNLSENLGHPNNQVQNSFITLFNTLTQKNQEIHLPKLFLEGRYFSSSSFGWLLTVTHNRNPPHQVHLLNPFSGQRIELPPSTKHQTPQDLRVIMSAKPSDVAANCLFLAINQNSRTFGICRQGTKILDKLGFSQILHGSKSLNERSPDTSRTTSKYLVEFNGNLLLVERLFTEEKNLNSSYRVTENTYQFNVLKFDWVKKRWIRERSIGNYAILLGMFSSISLPAKQSRYFKSNCIYFIDDSNSTAEFGCEFPDHNTGLYDMSTKPVFSHLEKSTTVVQTKIIN</sequence>
<feature type="region of interest" description="Disordered" evidence="1">
    <location>
        <begin position="1"/>
        <end position="39"/>
    </location>
</feature>
<keyword evidence="4" id="KW-1185">Reference proteome</keyword>
<dbReference type="Pfam" id="PF03478">
    <property type="entry name" value="Beta-prop_KIB1-4"/>
    <property type="match status" value="2"/>
</dbReference>
<dbReference type="PANTHER" id="PTHR44259">
    <property type="entry name" value="OS07G0183000 PROTEIN-RELATED"/>
    <property type="match status" value="1"/>
</dbReference>
<proteinExistence type="predicted"/>
<evidence type="ECO:0000313" key="3">
    <source>
        <dbReference type="EMBL" id="KAI9187358.1"/>
    </source>
</evidence>
<dbReference type="Proteomes" id="UP001064489">
    <property type="component" value="Chromosome 3"/>
</dbReference>
<dbReference type="EMBL" id="JAJSOW010000100">
    <property type="protein sequence ID" value="KAI9187358.1"/>
    <property type="molecule type" value="Genomic_DNA"/>
</dbReference>
<accession>A0AAD5J7Q6</accession>
<dbReference type="PANTHER" id="PTHR44259:SF15">
    <property type="entry name" value="F-BOX PROTEIN KIB2-RELATED"/>
    <property type="match status" value="1"/>
</dbReference>
<feature type="domain" description="KIB1-4 beta-propeller" evidence="2">
    <location>
        <begin position="229"/>
        <end position="346"/>
    </location>
</feature>
<evidence type="ECO:0000256" key="1">
    <source>
        <dbReference type="SAM" id="MobiDB-lite"/>
    </source>
</evidence>
<name>A0AAD5J7Q6_ACENE</name>
<organism evidence="3 4">
    <name type="scientific">Acer negundo</name>
    <name type="common">Box elder</name>
    <dbReference type="NCBI Taxonomy" id="4023"/>
    <lineage>
        <taxon>Eukaryota</taxon>
        <taxon>Viridiplantae</taxon>
        <taxon>Streptophyta</taxon>
        <taxon>Embryophyta</taxon>
        <taxon>Tracheophyta</taxon>
        <taxon>Spermatophyta</taxon>
        <taxon>Magnoliopsida</taxon>
        <taxon>eudicotyledons</taxon>
        <taxon>Gunneridae</taxon>
        <taxon>Pentapetalae</taxon>
        <taxon>rosids</taxon>
        <taxon>malvids</taxon>
        <taxon>Sapindales</taxon>
        <taxon>Sapindaceae</taxon>
        <taxon>Hippocastanoideae</taxon>
        <taxon>Acereae</taxon>
        <taxon>Acer</taxon>
    </lineage>
</organism>
<protein>
    <recommendedName>
        <fullName evidence="2">KIB1-4 beta-propeller domain-containing protein</fullName>
    </recommendedName>
</protein>
<reference evidence="3" key="2">
    <citation type="submission" date="2023-02" db="EMBL/GenBank/DDBJ databases">
        <authorList>
            <person name="Swenson N.G."/>
            <person name="Wegrzyn J.L."/>
            <person name="Mcevoy S.L."/>
        </authorList>
    </citation>
    <scope>NUCLEOTIDE SEQUENCE</scope>
    <source>
        <strain evidence="3">91603</strain>
        <tissue evidence="3">Leaf</tissue>
    </source>
</reference>
<reference evidence="3" key="1">
    <citation type="journal article" date="2022" name="Plant J.">
        <title>Strategies of tolerance reflected in two North American maple genomes.</title>
        <authorList>
            <person name="McEvoy S.L."/>
            <person name="Sezen U.U."/>
            <person name="Trouern-Trend A."/>
            <person name="McMahon S.M."/>
            <person name="Schaberg P.G."/>
            <person name="Yang J."/>
            <person name="Wegrzyn J.L."/>
            <person name="Swenson N.G."/>
        </authorList>
    </citation>
    <scope>NUCLEOTIDE SEQUENCE</scope>
    <source>
        <strain evidence="3">91603</strain>
    </source>
</reference>
<feature type="compositionally biased region" description="Polar residues" evidence="1">
    <location>
        <begin position="1"/>
        <end position="10"/>
    </location>
</feature>
<evidence type="ECO:0000259" key="2">
    <source>
        <dbReference type="Pfam" id="PF03478"/>
    </source>
</evidence>
<feature type="domain" description="KIB1-4 beta-propeller" evidence="2">
    <location>
        <begin position="111"/>
        <end position="209"/>
    </location>
</feature>
<comment type="caution">
    <text evidence="3">The sequence shown here is derived from an EMBL/GenBank/DDBJ whole genome shotgun (WGS) entry which is preliminary data.</text>
</comment>
<dbReference type="InterPro" id="IPR050942">
    <property type="entry name" value="F-box_BR-signaling"/>
</dbReference>
<dbReference type="AlphaFoldDB" id="A0AAD5J7Q6"/>
<evidence type="ECO:0000313" key="4">
    <source>
        <dbReference type="Proteomes" id="UP001064489"/>
    </source>
</evidence>
<dbReference type="InterPro" id="IPR005174">
    <property type="entry name" value="KIB1-4_b-propeller"/>
</dbReference>
<gene>
    <name evidence="3" type="ORF">LWI28_027213</name>
</gene>